<reference evidence="3 4" key="1">
    <citation type="submission" date="2021-04" db="EMBL/GenBank/DDBJ databases">
        <authorList>
            <person name="Bliznina A."/>
        </authorList>
    </citation>
    <scope>NUCLEOTIDE SEQUENCE [LARGE SCALE GENOMIC DNA]</scope>
</reference>
<dbReference type="Pfam" id="PF10419">
    <property type="entry name" value="TFIIIC_sub6"/>
    <property type="match status" value="1"/>
</dbReference>
<evidence type="ECO:0000313" key="4">
    <source>
        <dbReference type="Proteomes" id="UP001158576"/>
    </source>
</evidence>
<evidence type="ECO:0000259" key="2">
    <source>
        <dbReference type="Pfam" id="PF10419"/>
    </source>
</evidence>
<dbReference type="PANTHER" id="PTHR21860">
    <property type="entry name" value="TRANSCRIPTION INITIATION FACTOR IIIC TFIIIC , POLYPEPTIDE 6-RELATED"/>
    <property type="match status" value="1"/>
</dbReference>
<accession>A0ABN7T295</accession>
<organism evidence="3 4">
    <name type="scientific">Oikopleura dioica</name>
    <name type="common">Tunicate</name>
    <dbReference type="NCBI Taxonomy" id="34765"/>
    <lineage>
        <taxon>Eukaryota</taxon>
        <taxon>Metazoa</taxon>
        <taxon>Chordata</taxon>
        <taxon>Tunicata</taxon>
        <taxon>Appendicularia</taxon>
        <taxon>Copelata</taxon>
        <taxon>Oikopleuridae</taxon>
        <taxon>Oikopleura</taxon>
    </lineage>
</organism>
<name>A0ABN7T295_OIKDI</name>
<proteinExistence type="predicted"/>
<dbReference type="Proteomes" id="UP001158576">
    <property type="component" value="Chromosome 2"/>
</dbReference>
<dbReference type="PANTHER" id="PTHR21860:SF2">
    <property type="entry name" value="GENERAL TRANSCRIPTION FACTOR 3C POLYPEPTIDE 6"/>
    <property type="match status" value="1"/>
</dbReference>
<keyword evidence="4" id="KW-1185">Reference proteome</keyword>
<evidence type="ECO:0000256" key="1">
    <source>
        <dbReference type="SAM" id="MobiDB-lite"/>
    </source>
</evidence>
<dbReference type="InterPro" id="IPR042771">
    <property type="entry name" value="GTF3C6-like"/>
</dbReference>
<feature type="domain" description="Transcription factor TFIIIC triple barrel" evidence="2">
    <location>
        <begin position="36"/>
        <end position="103"/>
    </location>
</feature>
<evidence type="ECO:0000313" key="3">
    <source>
        <dbReference type="EMBL" id="CAG5111174.1"/>
    </source>
</evidence>
<gene>
    <name evidence="3" type="ORF">OKIOD_LOCUS14272</name>
</gene>
<dbReference type="InterPro" id="IPR019481">
    <property type="entry name" value="TFIIIC_triple_barrel"/>
</dbReference>
<feature type="region of interest" description="Disordered" evidence="1">
    <location>
        <begin position="112"/>
        <end position="174"/>
    </location>
</feature>
<protein>
    <submittedName>
        <fullName evidence="3">Oidioi.mRNA.OKI2018_I69.chr2.g5507.t1.cds</fullName>
    </submittedName>
</protein>
<dbReference type="EMBL" id="OU015567">
    <property type="protein sequence ID" value="CAG5111174.1"/>
    <property type="molecule type" value="Genomic_DNA"/>
</dbReference>
<dbReference type="Gene3D" id="2.60.40.4370">
    <property type="match status" value="1"/>
</dbReference>
<feature type="compositionally biased region" description="Acidic residues" evidence="1">
    <location>
        <begin position="147"/>
        <end position="174"/>
    </location>
</feature>
<sequence length="174" mass="20042">MPDLEEFGEDEDEDDEWEVVQETHCHLELPDCPVKLSEAEKIRVVGLDSEEPFIQVNNIFFKGNYEKTLGTTIFFDGNSKAQSMVGQEIGKTERKLLMKEVHLIKRRDSFHEAEEREKRGRFRNNDSPPPFLEKESSSRAIIPNSDSESEQDSDEDSLIEISDGSEEEAEMNEE</sequence>